<dbReference type="Pfam" id="PF04818">
    <property type="entry name" value="CID"/>
    <property type="match status" value="1"/>
</dbReference>
<gene>
    <name evidence="3" type="ORF">E4U13_001493</name>
</gene>
<dbReference type="InterPro" id="IPR006569">
    <property type="entry name" value="CID_dom"/>
</dbReference>
<sequence length="565" mass="62549">MATPELAIAKAALSAALFRADPTSTSRPSVDSFFQLLNSALTQCSRPNVQNCKDYITNNIALSNGRVTALGKYLVALSKTQVDNGTDAIRPSSKRRRLHILYLVNDVLHHHRNELSSTWEPFLPALFASASSYDNCPKHTRKLEDLIGLWKERQYVSDDTIVKLKEALARGGGASPTSTAPNTNNDGENNDTTKSTSLKLAKETPYIIPSYHGDASTAWYDLPAATWLPHLVPNSTKPMLPDQINPIQFAPGPANKALAAAVKALVSDAERIFSKESLPEDEGVVDINELGERIILDELTGDITGGETYYGWSRQFCEHMKRRKKGKDSRSKGSSVSRSSSPSRSRSRSLSRDGSHSRGRRRDSSSRSAKRRRIPRDSHSRSRSRSLSRSRSRSRSRTSSRSISRSRTRSRTRDRSRKRSYTPSRSPSHDTRHRSLSRSPPRQQEPAMFAPPQPPPPLPPNMSMPIPPRPAGYNGTWPPPPPPLPFPPQGWIPDPAFAALPPGPWTPGQIPPLPVPPIPQYQEHYQQQAGYDGYENQGFESGGYRGRGGRGGGRGRGRGFYRGSR</sequence>
<dbReference type="EMBL" id="SRQM01000159">
    <property type="protein sequence ID" value="KAG6116944.1"/>
    <property type="molecule type" value="Genomic_DNA"/>
</dbReference>
<protein>
    <recommendedName>
        <fullName evidence="2">CID domain-containing protein</fullName>
    </recommendedName>
</protein>
<dbReference type="InterPro" id="IPR008942">
    <property type="entry name" value="ENTH_VHS"/>
</dbReference>
<feature type="compositionally biased region" description="Basic residues" evidence="1">
    <location>
        <begin position="381"/>
        <end position="420"/>
    </location>
</feature>
<keyword evidence="4" id="KW-1185">Reference proteome</keyword>
<feature type="compositionally biased region" description="Pro residues" evidence="1">
    <location>
        <begin position="477"/>
        <end position="490"/>
    </location>
</feature>
<feature type="compositionally biased region" description="Low complexity" evidence="1">
    <location>
        <begin position="332"/>
        <end position="344"/>
    </location>
</feature>
<organism evidence="3 4">
    <name type="scientific">Claviceps humidiphila</name>
    <dbReference type="NCBI Taxonomy" id="1294629"/>
    <lineage>
        <taxon>Eukaryota</taxon>
        <taxon>Fungi</taxon>
        <taxon>Dikarya</taxon>
        <taxon>Ascomycota</taxon>
        <taxon>Pezizomycotina</taxon>
        <taxon>Sordariomycetes</taxon>
        <taxon>Hypocreomycetidae</taxon>
        <taxon>Hypocreales</taxon>
        <taxon>Clavicipitaceae</taxon>
        <taxon>Claviceps</taxon>
    </lineage>
</organism>
<dbReference type="PANTHER" id="PTHR12323:SF0">
    <property type="entry name" value="CALCIUM HOMEOSTASIS ENDOPLASMIC RETICULUM PROTEIN"/>
    <property type="match status" value="1"/>
</dbReference>
<dbReference type="PANTHER" id="PTHR12323">
    <property type="entry name" value="SR-RELATED CTD ASSOCIATED FACTOR 6"/>
    <property type="match status" value="1"/>
</dbReference>
<dbReference type="GO" id="GO:0006874">
    <property type="term" value="P:intracellular calcium ion homeostasis"/>
    <property type="evidence" value="ECO:0007669"/>
    <property type="project" value="TreeGrafter"/>
</dbReference>
<dbReference type="AlphaFoldDB" id="A0A9P7Q3B3"/>
<evidence type="ECO:0000256" key="1">
    <source>
        <dbReference type="SAM" id="MobiDB-lite"/>
    </source>
</evidence>
<dbReference type="SUPFAM" id="SSF48464">
    <property type="entry name" value="ENTH/VHS domain"/>
    <property type="match status" value="1"/>
</dbReference>
<dbReference type="Proteomes" id="UP000732380">
    <property type="component" value="Unassembled WGS sequence"/>
</dbReference>
<comment type="caution">
    <text evidence="3">The sequence shown here is derived from an EMBL/GenBank/DDBJ whole genome shotgun (WGS) entry which is preliminary data.</text>
</comment>
<accession>A0A9P7Q3B3</accession>
<feature type="compositionally biased region" description="Pro residues" evidence="1">
    <location>
        <begin position="449"/>
        <end position="470"/>
    </location>
</feature>
<feature type="compositionally biased region" description="Basic residues" evidence="1">
    <location>
        <begin position="553"/>
        <end position="565"/>
    </location>
</feature>
<feature type="domain" description="CID" evidence="2">
    <location>
        <begin position="25"/>
        <end position="172"/>
    </location>
</feature>
<feature type="compositionally biased region" description="Gly residues" evidence="1">
    <location>
        <begin position="540"/>
        <end position="552"/>
    </location>
</feature>
<feature type="region of interest" description="Disordered" evidence="1">
    <location>
        <begin position="533"/>
        <end position="565"/>
    </location>
</feature>
<reference evidence="3 4" key="1">
    <citation type="journal article" date="2020" name="bioRxiv">
        <title>Whole genome comparisons of ergot fungi reveals the divergence and evolution of species within the genus Claviceps are the result of varying mechanisms driving genome evolution and host range expansion.</title>
        <authorList>
            <person name="Wyka S.A."/>
            <person name="Mondo S.J."/>
            <person name="Liu M."/>
            <person name="Dettman J."/>
            <person name="Nalam V."/>
            <person name="Broders K.D."/>
        </authorList>
    </citation>
    <scope>NUCLEOTIDE SEQUENCE [LARGE SCALE GENOMIC DNA]</scope>
    <source>
        <strain evidence="3 4">LM576</strain>
    </source>
</reference>
<evidence type="ECO:0000313" key="4">
    <source>
        <dbReference type="Proteomes" id="UP000732380"/>
    </source>
</evidence>
<dbReference type="GO" id="GO:0048471">
    <property type="term" value="C:perinuclear region of cytoplasm"/>
    <property type="evidence" value="ECO:0007669"/>
    <property type="project" value="TreeGrafter"/>
</dbReference>
<proteinExistence type="predicted"/>
<dbReference type="Gene3D" id="1.25.40.90">
    <property type="match status" value="1"/>
</dbReference>
<dbReference type="PROSITE" id="PS51391">
    <property type="entry name" value="CID"/>
    <property type="match status" value="1"/>
</dbReference>
<feature type="compositionally biased region" description="Pro residues" evidence="1">
    <location>
        <begin position="501"/>
        <end position="519"/>
    </location>
</feature>
<feature type="region of interest" description="Disordered" evidence="1">
    <location>
        <begin position="321"/>
        <end position="519"/>
    </location>
</feature>
<name>A0A9P7Q3B3_9HYPO</name>
<evidence type="ECO:0000313" key="3">
    <source>
        <dbReference type="EMBL" id="KAG6116944.1"/>
    </source>
</evidence>
<feature type="compositionally biased region" description="Low complexity" evidence="1">
    <location>
        <begin position="182"/>
        <end position="193"/>
    </location>
</feature>
<evidence type="ECO:0000259" key="2">
    <source>
        <dbReference type="PROSITE" id="PS51391"/>
    </source>
</evidence>
<feature type="region of interest" description="Disordered" evidence="1">
    <location>
        <begin position="170"/>
        <end position="196"/>
    </location>
</feature>